<accession>A0A402CZR1</accession>
<feature type="transmembrane region" description="Helical" evidence="1">
    <location>
        <begin position="12"/>
        <end position="30"/>
    </location>
</feature>
<dbReference type="Pfam" id="PF02669">
    <property type="entry name" value="KdpC"/>
    <property type="match status" value="1"/>
</dbReference>
<dbReference type="NCBIfam" id="NF001454">
    <property type="entry name" value="PRK00315.1"/>
    <property type="match status" value="1"/>
</dbReference>
<dbReference type="PANTHER" id="PTHR30042:SF2">
    <property type="entry name" value="POTASSIUM-TRANSPORTING ATPASE KDPC SUBUNIT"/>
    <property type="match status" value="1"/>
</dbReference>
<dbReference type="NCBIfam" id="TIGR00681">
    <property type="entry name" value="kdpC"/>
    <property type="match status" value="1"/>
</dbReference>
<comment type="function">
    <text evidence="1">Part of the high-affinity ATP-driven potassium transport (or Kdp) system, which catalyzes the hydrolysis of ATP coupled with the electrogenic transport of potassium into the cytoplasm. This subunit acts as a catalytic chaperone that increases the ATP-binding affinity of the ATP-hydrolyzing subunit KdpB by the formation of a transient KdpB/KdpC/ATP ternary complex.</text>
</comment>
<dbReference type="InterPro" id="IPR003820">
    <property type="entry name" value="KdpC"/>
</dbReference>
<proteinExistence type="inferred from homology"/>
<keyword evidence="3" id="KW-1185">Reference proteome</keyword>
<dbReference type="EMBL" id="AP025739">
    <property type="protein sequence ID" value="BDI33894.1"/>
    <property type="molecule type" value="Genomic_DNA"/>
</dbReference>
<dbReference type="HAMAP" id="MF_00276">
    <property type="entry name" value="KdpC"/>
    <property type="match status" value="1"/>
</dbReference>
<protein>
    <recommendedName>
        <fullName evidence="1">Potassium-transporting ATPase KdpC subunit</fullName>
    </recommendedName>
    <alternativeName>
        <fullName evidence="1">ATP phosphohydrolase [potassium-transporting] C chain</fullName>
    </alternativeName>
    <alternativeName>
        <fullName evidence="1">Potassium-binding and translocating subunit C</fullName>
    </alternativeName>
    <alternativeName>
        <fullName evidence="1">Potassium-translocating ATPase C chain</fullName>
    </alternativeName>
</protein>
<keyword evidence="1" id="KW-0813">Transport</keyword>
<keyword evidence="1" id="KW-0630">Potassium</keyword>
<name>A0A402CZR1_9BACT</name>
<dbReference type="PIRSF" id="PIRSF001296">
    <property type="entry name" value="K_ATPase_KdpC"/>
    <property type="match status" value="1"/>
</dbReference>
<evidence type="ECO:0000256" key="1">
    <source>
        <dbReference type="HAMAP-Rule" id="MF_00276"/>
    </source>
</evidence>
<dbReference type="AlphaFoldDB" id="A0A402CZR1"/>
<keyword evidence="1" id="KW-0472">Membrane</keyword>
<evidence type="ECO:0000313" key="2">
    <source>
        <dbReference type="EMBL" id="BDI33894.1"/>
    </source>
</evidence>
<keyword evidence="1" id="KW-0547">Nucleotide-binding</keyword>
<comment type="subcellular location">
    <subcellularLocation>
        <location evidence="1">Cell membrane</location>
        <topology evidence="1">Single-pass membrane protein</topology>
    </subcellularLocation>
</comment>
<keyword evidence="1" id="KW-1133">Transmembrane helix</keyword>
<dbReference type="PANTHER" id="PTHR30042">
    <property type="entry name" value="POTASSIUM-TRANSPORTING ATPASE C CHAIN"/>
    <property type="match status" value="1"/>
</dbReference>
<evidence type="ECO:0000313" key="3">
    <source>
        <dbReference type="Proteomes" id="UP000287394"/>
    </source>
</evidence>
<sequence length="213" mass="22284">MLKQILTSIRITLVLLLIVSGVYPLIVWGLSQAAFAHQANGSLTKDAQGKVVGSALLAQGFTKPEYFHPRPSAAGNGYDATASSGTNLGPTSDKLINGIHKKTADGKDDPSNFDGVKDLAAQYRTENSLPAGAPVPVDAVTRSASGLDPDISVANAKVQAARVAKARGVGGEEIDRLVDANTQGRDLGLFGEPRVNVLQLNLALDKQYPKAAK</sequence>
<dbReference type="Proteomes" id="UP000287394">
    <property type="component" value="Chromosome"/>
</dbReference>
<comment type="similarity">
    <text evidence="1">Belongs to the KdpC family.</text>
</comment>
<keyword evidence="1" id="KW-0812">Transmembrane</keyword>
<dbReference type="GO" id="GO:0005886">
    <property type="term" value="C:plasma membrane"/>
    <property type="evidence" value="ECO:0007669"/>
    <property type="project" value="UniProtKB-SubCell"/>
</dbReference>
<keyword evidence="1" id="KW-0633">Potassium transport</keyword>
<reference evidence="2 3" key="1">
    <citation type="journal article" date="2019" name="Int. J. Syst. Evol. Microbiol.">
        <title>Capsulimonas corticalis gen. nov., sp. nov., an aerobic capsulated bacterium, of a novel bacterial order, Capsulimonadales ord. nov., of the class Armatimonadia of the phylum Armatimonadetes.</title>
        <authorList>
            <person name="Li J."/>
            <person name="Kudo C."/>
            <person name="Tonouchi A."/>
        </authorList>
    </citation>
    <scope>NUCLEOTIDE SEQUENCE [LARGE SCALE GENOMIC DNA]</scope>
    <source>
        <strain evidence="2 3">AX-7</strain>
    </source>
</reference>
<dbReference type="GO" id="GO:0005524">
    <property type="term" value="F:ATP binding"/>
    <property type="evidence" value="ECO:0007669"/>
    <property type="project" value="UniProtKB-UniRule"/>
</dbReference>
<dbReference type="GO" id="GO:0008556">
    <property type="term" value="F:P-type potassium transmembrane transporter activity"/>
    <property type="evidence" value="ECO:0007669"/>
    <property type="project" value="InterPro"/>
</dbReference>
<organism evidence="2 3">
    <name type="scientific">Capsulimonas corticalis</name>
    <dbReference type="NCBI Taxonomy" id="2219043"/>
    <lineage>
        <taxon>Bacteria</taxon>
        <taxon>Bacillati</taxon>
        <taxon>Armatimonadota</taxon>
        <taxon>Armatimonadia</taxon>
        <taxon>Capsulimonadales</taxon>
        <taxon>Capsulimonadaceae</taxon>
        <taxon>Capsulimonas</taxon>
    </lineage>
</organism>
<keyword evidence="1" id="KW-1003">Cell membrane</keyword>
<comment type="subunit">
    <text evidence="1">The system is composed of three essential subunits: KdpA, KdpB and KdpC.</text>
</comment>
<keyword evidence="1" id="KW-0067">ATP-binding</keyword>
<keyword evidence="1" id="KW-0406">Ion transport</keyword>
<gene>
    <name evidence="1 2" type="primary">kdpC</name>
    <name evidence="2" type="ORF">CCAX7_59450</name>
</gene>
<dbReference type="KEGG" id="ccot:CCAX7_59450"/>